<dbReference type="SUPFAM" id="SSF57716">
    <property type="entry name" value="Glucocorticoid receptor-like (DNA-binding domain)"/>
    <property type="match status" value="1"/>
</dbReference>
<dbReference type="SMART" id="SM00898">
    <property type="entry name" value="Fapy_DNA_glyco"/>
    <property type="match status" value="1"/>
</dbReference>
<dbReference type="PROSITE" id="PS01242">
    <property type="entry name" value="ZF_FPG_1"/>
    <property type="match status" value="1"/>
</dbReference>
<evidence type="ECO:0000256" key="9">
    <source>
        <dbReference type="ARBA" id="ARBA00023125"/>
    </source>
</evidence>
<evidence type="ECO:0000256" key="6">
    <source>
        <dbReference type="ARBA" id="ARBA00022771"/>
    </source>
</evidence>
<protein>
    <recommendedName>
        <fullName evidence="3">DNA-(apurinic or apyrimidinic site) lyase</fullName>
        <ecNumber evidence="3">4.2.99.18</ecNumber>
    </recommendedName>
</protein>
<keyword evidence="7" id="KW-0378">Hydrolase</keyword>
<dbReference type="Pfam" id="PF06831">
    <property type="entry name" value="H2TH"/>
    <property type="match status" value="1"/>
</dbReference>
<keyword evidence="8" id="KW-0862">Zinc</keyword>
<keyword evidence="20" id="KW-1185">Reference proteome</keyword>
<evidence type="ECO:0000313" key="19">
    <source>
        <dbReference type="EMBL" id="GAA3974771.1"/>
    </source>
</evidence>
<dbReference type="PROSITE" id="PS51066">
    <property type="entry name" value="ZF_FPG_2"/>
    <property type="match status" value="1"/>
</dbReference>
<name>A0ABP7Q165_9ACTN</name>
<dbReference type="InterPro" id="IPR035937">
    <property type="entry name" value="FPG_N"/>
</dbReference>
<evidence type="ECO:0000256" key="13">
    <source>
        <dbReference type="ARBA" id="ARBA00023295"/>
    </source>
</evidence>
<evidence type="ECO:0000256" key="15">
    <source>
        <dbReference type="PROSITE-ProRule" id="PRU00391"/>
    </source>
</evidence>
<evidence type="ECO:0000256" key="14">
    <source>
        <dbReference type="ARBA" id="ARBA00044632"/>
    </source>
</evidence>
<dbReference type="Proteomes" id="UP001500034">
    <property type="component" value="Unassembled WGS sequence"/>
</dbReference>
<evidence type="ECO:0000256" key="8">
    <source>
        <dbReference type="ARBA" id="ARBA00022833"/>
    </source>
</evidence>
<evidence type="ECO:0000256" key="12">
    <source>
        <dbReference type="ARBA" id="ARBA00023268"/>
    </source>
</evidence>
<dbReference type="EMBL" id="BAABCQ010000041">
    <property type="protein sequence ID" value="GAA3974771.1"/>
    <property type="molecule type" value="Genomic_DNA"/>
</dbReference>
<comment type="catalytic activity">
    <reaction evidence="14">
        <text>2'-deoxyribonucleotide-(2'-deoxyribose 5'-phosphate)-2'-deoxyribonucleotide-DNA = a 3'-end 2'-deoxyribonucleotide-(2,3-dehydro-2,3-deoxyribose 5'-phosphate)-DNA + a 5'-end 5'-phospho-2'-deoxyribonucleoside-DNA + H(+)</text>
        <dbReference type="Rhea" id="RHEA:66592"/>
        <dbReference type="Rhea" id="RHEA-COMP:13180"/>
        <dbReference type="Rhea" id="RHEA-COMP:16897"/>
        <dbReference type="Rhea" id="RHEA-COMP:17067"/>
        <dbReference type="ChEBI" id="CHEBI:15378"/>
        <dbReference type="ChEBI" id="CHEBI:136412"/>
        <dbReference type="ChEBI" id="CHEBI:157695"/>
        <dbReference type="ChEBI" id="CHEBI:167181"/>
        <dbReference type="EC" id="4.2.99.18"/>
    </reaction>
</comment>
<dbReference type="RefSeq" id="WP_345592143.1">
    <property type="nucleotide sequence ID" value="NZ_BAABCQ010000041.1"/>
</dbReference>
<evidence type="ECO:0000256" key="1">
    <source>
        <dbReference type="ARBA" id="ARBA00001947"/>
    </source>
</evidence>
<feature type="region of interest" description="Disordered" evidence="16">
    <location>
        <begin position="62"/>
        <end position="86"/>
    </location>
</feature>
<evidence type="ECO:0000313" key="20">
    <source>
        <dbReference type="Proteomes" id="UP001500034"/>
    </source>
</evidence>
<dbReference type="SUPFAM" id="SSF81624">
    <property type="entry name" value="N-terminal domain of MutM-like DNA repair proteins"/>
    <property type="match status" value="1"/>
</dbReference>
<dbReference type="PANTHER" id="PTHR42697:SF3">
    <property type="entry name" value="ENDONUCLEASE 8 1"/>
    <property type="match status" value="1"/>
</dbReference>
<evidence type="ECO:0000256" key="10">
    <source>
        <dbReference type="ARBA" id="ARBA00023204"/>
    </source>
</evidence>
<dbReference type="SUPFAM" id="SSF46946">
    <property type="entry name" value="S13-like H2TH domain"/>
    <property type="match status" value="1"/>
</dbReference>
<evidence type="ECO:0000256" key="11">
    <source>
        <dbReference type="ARBA" id="ARBA00023239"/>
    </source>
</evidence>
<keyword evidence="10" id="KW-0234">DNA repair</keyword>
<comment type="similarity">
    <text evidence="2">Belongs to the FPG family.</text>
</comment>
<feature type="compositionally biased region" description="Low complexity" evidence="16">
    <location>
        <begin position="69"/>
        <end position="79"/>
    </location>
</feature>
<dbReference type="InterPro" id="IPR000214">
    <property type="entry name" value="Znf_DNA_glyclase/AP_lyase"/>
</dbReference>
<evidence type="ECO:0000259" key="18">
    <source>
        <dbReference type="PROSITE" id="PS51068"/>
    </source>
</evidence>
<dbReference type="Pfam" id="PF01149">
    <property type="entry name" value="Fapy_DNA_glyco"/>
    <property type="match status" value="1"/>
</dbReference>
<keyword evidence="13" id="KW-0326">Glycosidase</keyword>
<keyword evidence="9" id="KW-0238">DNA-binding</keyword>
<dbReference type="InterPro" id="IPR010979">
    <property type="entry name" value="Ribosomal_uS13-like_H2TH"/>
</dbReference>
<dbReference type="InterPro" id="IPR015886">
    <property type="entry name" value="H2TH_FPG"/>
</dbReference>
<dbReference type="CDD" id="cd08970">
    <property type="entry name" value="AcNei1_N"/>
    <property type="match status" value="1"/>
</dbReference>
<evidence type="ECO:0000256" key="2">
    <source>
        <dbReference type="ARBA" id="ARBA00009409"/>
    </source>
</evidence>
<dbReference type="SMART" id="SM01232">
    <property type="entry name" value="H2TH"/>
    <property type="match status" value="1"/>
</dbReference>
<dbReference type="Pfam" id="PF06827">
    <property type="entry name" value="zf-FPG_IleRS"/>
    <property type="match status" value="1"/>
</dbReference>
<dbReference type="Gene3D" id="3.20.190.10">
    <property type="entry name" value="MutM-like, N-terminal"/>
    <property type="match status" value="1"/>
</dbReference>
<keyword evidence="6 15" id="KW-0863">Zinc-finger</keyword>
<dbReference type="PROSITE" id="PS51068">
    <property type="entry name" value="FPG_CAT"/>
    <property type="match status" value="1"/>
</dbReference>
<reference evidence="20" key="1">
    <citation type="journal article" date="2019" name="Int. J. Syst. Evol. Microbiol.">
        <title>The Global Catalogue of Microorganisms (GCM) 10K type strain sequencing project: providing services to taxonomists for standard genome sequencing and annotation.</title>
        <authorList>
            <consortium name="The Broad Institute Genomics Platform"/>
            <consortium name="The Broad Institute Genome Sequencing Center for Infectious Disease"/>
            <person name="Wu L."/>
            <person name="Ma J."/>
        </authorList>
    </citation>
    <scope>NUCLEOTIDE SEQUENCE [LARGE SCALE GENOMIC DNA]</scope>
    <source>
        <strain evidence="20">JCM 17027</strain>
    </source>
</reference>
<evidence type="ECO:0000256" key="16">
    <source>
        <dbReference type="SAM" id="MobiDB-lite"/>
    </source>
</evidence>
<dbReference type="InterPro" id="IPR010663">
    <property type="entry name" value="Znf_FPG/IleRS"/>
</dbReference>
<evidence type="ECO:0000256" key="7">
    <source>
        <dbReference type="ARBA" id="ARBA00022801"/>
    </source>
</evidence>
<comment type="caution">
    <text evidence="19">The sequence shown here is derived from an EMBL/GenBank/DDBJ whole genome shotgun (WGS) entry which is preliminary data.</text>
</comment>
<dbReference type="Gene3D" id="1.10.8.50">
    <property type="match status" value="1"/>
</dbReference>
<evidence type="ECO:0000256" key="5">
    <source>
        <dbReference type="ARBA" id="ARBA00022763"/>
    </source>
</evidence>
<evidence type="ECO:0000256" key="3">
    <source>
        <dbReference type="ARBA" id="ARBA00012720"/>
    </source>
</evidence>
<keyword evidence="11" id="KW-0456">Lyase</keyword>
<feature type="domain" description="FPG-type" evidence="17">
    <location>
        <begin position="262"/>
        <end position="296"/>
    </location>
</feature>
<keyword evidence="5" id="KW-0227">DNA damage</keyword>
<keyword evidence="4" id="KW-0479">Metal-binding</keyword>
<dbReference type="InterPro" id="IPR012319">
    <property type="entry name" value="FPG_cat"/>
</dbReference>
<dbReference type="EC" id="4.2.99.18" evidence="3"/>
<dbReference type="InterPro" id="IPR015887">
    <property type="entry name" value="DNA_glyclase_Znf_dom_DNA_BS"/>
</dbReference>
<accession>A0ABP7Q165</accession>
<comment type="cofactor">
    <cofactor evidence="1">
        <name>Zn(2+)</name>
        <dbReference type="ChEBI" id="CHEBI:29105"/>
    </cofactor>
</comment>
<organism evidence="19 20">
    <name type="scientific">Streptomyces marokkonensis</name>
    <dbReference type="NCBI Taxonomy" id="324855"/>
    <lineage>
        <taxon>Bacteria</taxon>
        <taxon>Bacillati</taxon>
        <taxon>Actinomycetota</taxon>
        <taxon>Actinomycetes</taxon>
        <taxon>Kitasatosporales</taxon>
        <taxon>Streptomycetaceae</taxon>
        <taxon>Streptomyces</taxon>
    </lineage>
</organism>
<keyword evidence="12" id="KW-0511">Multifunctional enzyme</keyword>
<feature type="domain" description="Formamidopyrimidine-DNA glycosylase catalytic" evidence="18">
    <location>
        <begin position="1"/>
        <end position="127"/>
    </location>
</feature>
<sequence length="299" mass="32730">MPEGHTIHRLAKDYAAAFAGGPTLASSPQGKFSDAAALLTGTSLIRTEAHGKHLFLGFGAAEPEPDVTAEPAESEPAAPDVTAGPPEPADWIHIHLGLFGKVTFGDTPAPPPTDTVRLRLVNETAYVDLRGPTTCTLITDPEKQAVHDRLGPDPLRPDADPRAAYRRVSRSRSTIAALLMDQKVIAGVGNVYRAEVLFRHGIDPYRPGRDVTPAEWDAIWRDLTELMREGVRHNRIDTVRPEHTPEAMGRPPRVDDHGGEVYVYRRADQPCHLCGETVRTADLAARNLFWCPSCQRGRP</sequence>
<dbReference type="PANTHER" id="PTHR42697">
    <property type="entry name" value="ENDONUCLEASE 8"/>
    <property type="match status" value="1"/>
</dbReference>
<proteinExistence type="inferred from homology"/>
<evidence type="ECO:0000259" key="17">
    <source>
        <dbReference type="PROSITE" id="PS51066"/>
    </source>
</evidence>
<gene>
    <name evidence="19" type="ORF">GCM10022384_26430</name>
</gene>
<evidence type="ECO:0000256" key="4">
    <source>
        <dbReference type="ARBA" id="ARBA00022723"/>
    </source>
</evidence>